<feature type="non-terminal residue" evidence="3">
    <location>
        <position position="81"/>
    </location>
</feature>
<evidence type="ECO:0000256" key="1">
    <source>
        <dbReference type="ARBA" id="ARBA00007447"/>
    </source>
</evidence>
<dbReference type="PANTHER" id="PTHR47966:SF45">
    <property type="entry name" value="PEPTIDASE A1 DOMAIN-CONTAINING PROTEIN"/>
    <property type="match status" value="1"/>
</dbReference>
<accession>A0AAN5D828</accession>
<dbReference type="InterPro" id="IPR001969">
    <property type="entry name" value="Aspartic_peptidase_AS"/>
</dbReference>
<dbReference type="Proteomes" id="UP001328107">
    <property type="component" value="Unassembled WGS sequence"/>
</dbReference>
<dbReference type="Gene3D" id="2.40.70.10">
    <property type="entry name" value="Acid Proteases"/>
    <property type="match status" value="1"/>
</dbReference>
<proteinExistence type="inferred from homology"/>
<comment type="similarity">
    <text evidence="1">Belongs to the peptidase A1 family.</text>
</comment>
<keyword evidence="4" id="KW-1185">Reference proteome</keyword>
<evidence type="ECO:0000259" key="2">
    <source>
        <dbReference type="PROSITE" id="PS51767"/>
    </source>
</evidence>
<protein>
    <recommendedName>
        <fullName evidence="2">Peptidase A1 domain-containing protein</fullName>
    </recommendedName>
</protein>
<feature type="domain" description="Peptidase A1" evidence="2">
    <location>
        <begin position="1"/>
        <end position="81"/>
    </location>
</feature>
<comment type="caution">
    <text evidence="3">The sequence shown here is derived from an EMBL/GenBank/DDBJ whole genome shotgun (WGS) entry which is preliminary data.</text>
</comment>
<dbReference type="InterPro" id="IPR001461">
    <property type="entry name" value="Aspartic_peptidase_A1"/>
</dbReference>
<dbReference type="GO" id="GO:0004190">
    <property type="term" value="F:aspartic-type endopeptidase activity"/>
    <property type="evidence" value="ECO:0007669"/>
    <property type="project" value="InterPro"/>
</dbReference>
<dbReference type="PANTHER" id="PTHR47966">
    <property type="entry name" value="BETA-SITE APP-CLEAVING ENZYME, ISOFORM A-RELATED"/>
    <property type="match status" value="1"/>
</dbReference>
<dbReference type="Pfam" id="PF00026">
    <property type="entry name" value="Asp"/>
    <property type="match status" value="1"/>
</dbReference>
<dbReference type="PROSITE" id="PS51767">
    <property type="entry name" value="PEPTIDASE_A1"/>
    <property type="match status" value="1"/>
</dbReference>
<feature type="non-terminal residue" evidence="3">
    <location>
        <position position="1"/>
    </location>
</feature>
<dbReference type="PROSITE" id="PS00141">
    <property type="entry name" value="ASP_PROTEASE"/>
    <property type="match status" value="1"/>
</dbReference>
<sequence>EGNTENVLGGIYTYGAIDTTNCGTIIAYEPLSSLSYYQFKMASISFGSYSNDKGWQAVSDTGTSHMAGPADIVQKIAAEAG</sequence>
<dbReference type="InterPro" id="IPR021109">
    <property type="entry name" value="Peptidase_aspartic_dom_sf"/>
</dbReference>
<evidence type="ECO:0000313" key="4">
    <source>
        <dbReference type="Proteomes" id="UP001328107"/>
    </source>
</evidence>
<reference evidence="4" key="1">
    <citation type="submission" date="2022-10" db="EMBL/GenBank/DDBJ databases">
        <title>Genome assembly of Pristionchus species.</title>
        <authorList>
            <person name="Yoshida K."/>
            <person name="Sommer R.J."/>
        </authorList>
    </citation>
    <scope>NUCLEOTIDE SEQUENCE [LARGE SCALE GENOMIC DNA]</scope>
    <source>
        <strain evidence="4">RS5460</strain>
    </source>
</reference>
<name>A0AAN5D828_9BILA</name>
<dbReference type="InterPro" id="IPR033121">
    <property type="entry name" value="PEPTIDASE_A1"/>
</dbReference>
<dbReference type="SUPFAM" id="SSF50630">
    <property type="entry name" value="Acid proteases"/>
    <property type="match status" value="1"/>
</dbReference>
<dbReference type="GO" id="GO:0006508">
    <property type="term" value="P:proteolysis"/>
    <property type="evidence" value="ECO:0007669"/>
    <property type="project" value="InterPro"/>
</dbReference>
<gene>
    <name evidence="3" type="ORF">PMAYCL1PPCAC_27565</name>
</gene>
<dbReference type="EMBL" id="BTRK01000006">
    <property type="protein sequence ID" value="GMR57370.1"/>
    <property type="molecule type" value="Genomic_DNA"/>
</dbReference>
<organism evidence="3 4">
    <name type="scientific">Pristionchus mayeri</name>
    <dbReference type="NCBI Taxonomy" id="1317129"/>
    <lineage>
        <taxon>Eukaryota</taxon>
        <taxon>Metazoa</taxon>
        <taxon>Ecdysozoa</taxon>
        <taxon>Nematoda</taxon>
        <taxon>Chromadorea</taxon>
        <taxon>Rhabditida</taxon>
        <taxon>Rhabditina</taxon>
        <taxon>Diplogasteromorpha</taxon>
        <taxon>Diplogasteroidea</taxon>
        <taxon>Neodiplogasteridae</taxon>
        <taxon>Pristionchus</taxon>
    </lineage>
</organism>
<dbReference type="GO" id="GO:0005764">
    <property type="term" value="C:lysosome"/>
    <property type="evidence" value="ECO:0007669"/>
    <property type="project" value="TreeGrafter"/>
</dbReference>
<evidence type="ECO:0000313" key="3">
    <source>
        <dbReference type="EMBL" id="GMR57370.1"/>
    </source>
</evidence>
<dbReference type="AlphaFoldDB" id="A0AAN5D828"/>